<keyword evidence="3" id="KW-1185">Reference proteome</keyword>
<keyword evidence="1" id="KW-0812">Transmembrane</keyword>
<feature type="transmembrane region" description="Helical" evidence="1">
    <location>
        <begin position="130"/>
        <end position="149"/>
    </location>
</feature>
<organism evidence="2 3">
    <name type="scientific">Actinokineospora bangkokensis</name>
    <dbReference type="NCBI Taxonomy" id="1193682"/>
    <lineage>
        <taxon>Bacteria</taxon>
        <taxon>Bacillati</taxon>
        <taxon>Actinomycetota</taxon>
        <taxon>Actinomycetes</taxon>
        <taxon>Pseudonocardiales</taxon>
        <taxon>Pseudonocardiaceae</taxon>
        <taxon>Actinokineospora</taxon>
    </lineage>
</organism>
<dbReference type="Proteomes" id="UP000186040">
    <property type="component" value="Unassembled WGS sequence"/>
</dbReference>
<keyword evidence="1" id="KW-1133">Transmembrane helix</keyword>
<feature type="transmembrane region" description="Helical" evidence="1">
    <location>
        <begin position="80"/>
        <end position="101"/>
    </location>
</feature>
<evidence type="ECO:0000256" key="1">
    <source>
        <dbReference type="SAM" id="Phobius"/>
    </source>
</evidence>
<proteinExistence type="predicted"/>
<sequence length="169" mass="17313">MSGAGGRSGSGLFRLAVVLKGADGVVQLLGALVLIAVPPSLITGAANAVITRDLLGDHNGTLAHHLSRAAADFADGSTRTFAICYLLLHAVVKLGLVVALWREVVAAFPVACVVLLAFVAYEVARAVRTGSVGLAVFGALDLLVVALVWREFRRLRRAAPAPAGPAVGG</sequence>
<feature type="transmembrane region" description="Helical" evidence="1">
    <location>
        <begin position="106"/>
        <end position="124"/>
    </location>
</feature>
<accession>A0A1Q9LCC2</accession>
<dbReference type="AlphaFoldDB" id="A0A1Q9LCC2"/>
<evidence type="ECO:0008006" key="4">
    <source>
        <dbReference type="Google" id="ProtNLM"/>
    </source>
</evidence>
<dbReference type="EMBL" id="MKQR01000029">
    <property type="protein sequence ID" value="OLR89655.1"/>
    <property type="molecule type" value="Genomic_DNA"/>
</dbReference>
<comment type="caution">
    <text evidence="2">The sequence shown here is derived from an EMBL/GenBank/DDBJ whole genome shotgun (WGS) entry which is preliminary data.</text>
</comment>
<dbReference type="OrthoDB" id="3684244at2"/>
<evidence type="ECO:0000313" key="2">
    <source>
        <dbReference type="EMBL" id="OLR89655.1"/>
    </source>
</evidence>
<protein>
    <recommendedName>
        <fullName evidence="4">DUF2127 domain-containing protein</fullName>
    </recommendedName>
</protein>
<dbReference type="STRING" id="1193682.BJP25_04675"/>
<name>A0A1Q9LCC2_9PSEU</name>
<dbReference type="Pfam" id="PF09900">
    <property type="entry name" value="DUF2127"/>
    <property type="match status" value="1"/>
</dbReference>
<gene>
    <name evidence="2" type="ORF">BJP25_04675</name>
</gene>
<keyword evidence="1" id="KW-0472">Membrane</keyword>
<dbReference type="InterPro" id="IPR021125">
    <property type="entry name" value="DUF2127"/>
</dbReference>
<evidence type="ECO:0000313" key="3">
    <source>
        <dbReference type="Proteomes" id="UP000186040"/>
    </source>
</evidence>
<dbReference type="RefSeq" id="WP_075978570.1">
    <property type="nucleotide sequence ID" value="NZ_MKQR01000029.1"/>
</dbReference>
<reference evidence="2 3" key="1">
    <citation type="submission" date="2016-10" db="EMBL/GenBank/DDBJ databases">
        <title>The Draft Genome Sequence of Actinokineospora bangkokensis 44EHWT reveals the biosynthetic pathway of antifungal compounds Thailandins with unusual extender unit butylmalonyl-CoA.</title>
        <authorList>
            <person name="Greule A."/>
            <person name="Intra B."/>
            <person name="Flemming S."/>
            <person name="Rommel M.G."/>
            <person name="Panbangred W."/>
            <person name="Bechthold A."/>
        </authorList>
    </citation>
    <scope>NUCLEOTIDE SEQUENCE [LARGE SCALE GENOMIC DNA]</scope>
    <source>
        <strain evidence="2 3">44EHW</strain>
    </source>
</reference>